<proteinExistence type="inferred from homology"/>
<dbReference type="EMBL" id="PEBN01000021">
    <property type="protein sequence ID" value="PHV57753.1"/>
    <property type="molecule type" value="Genomic_DNA"/>
</dbReference>
<evidence type="ECO:0000256" key="2">
    <source>
        <dbReference type="ARBA" id="ARBA00022475"/>
    </source>
</evidence>
<name>A0A2G3NUG0_STRMC</name>
<evidence type="ECO:0000256" key="9">
    <source>
        <dbReference type="SAM" id="MobiDB-lite"/>
    </source>
</evidence>
<reference evidence="13 14" key="1">
    <citation type="submission" date="2017-10" db="EMBL/GenBank/DDBJ databases">
        <title>Whole-genome sequence of three Streptococcus macedonicus strains isolated from Italian cheeses of the Veneto region.</title>
        <authorList>
            <person name="Treu L."/>
            <person name="De Diego-Diaz B."/>
            <person name="Papadimitriou K."/>
            <person name="Tsakalidou E."/>
            <person name="Corich V."/>
            <person name="Giacomini A."/>
        </authorList>
    </citation>
    <scope>NUCLEOTIDE SEQUENCE [LARGE SCALE GENOMIC DNA]</scope>
    <source>
        <strain evidence="12 13">19AS</strain>
        <strain evidence="11 14">27MV</strain>
    </source>
</reference>
<keyword evidence="7 8" id="KW-0131">Cell cycle</keyword>
<dbReference type="PROSITE" id="PS51779">
    <property type="entry name" value="POTRA"/>
    <property type="match status" value="1"/>
</dbReference>
<feature type="compositionally biased region" description="Basic and acidic residues" evidence="9">
    <location>
        <begin position="69"/>
        <end position="81"/>
    </location>
</feature>
<comment type="function">
    <text evidence="8">Cell division protein that may be involved in stabilizing or promoting the assembly of the division complex.</text>
</comment>
<keyword evidence="3 8" id="KW-0132">Cell division</keyword>
<evidence type="ECO:0000259" key="10">
    <source>
        <dbReference type="PROSITE" id="PS51779"/>
    </source>
</evidence>
<dbReference type="PANTHER" id="PTHR37820">
    <property type="entry name" value="CELL DIVISION PROTEIN DIVIB"/>
    <property type="match status" value="1"/>
</dbReference>
<dbReference type="GO" id="GO:0043093">
    <property type="term" value="P:FtsZ-dependent cytokinesis"/>
    <property type="evidence" value="ECO:0007669"/>
    <property type="project" value="UniProtKB-UniRule"/>
</dbReference>
<evidence type="ECO:0000313" key="14">
    <source>
        <dbReference type="Proteomes" id="UP000222913"/>
    </source>
</evidence>
<dbReference type="Proteomes" id="UP000222913">
    <property type="component" value="Unassembled WGS sequence"/>
</dbReference>
<evidence type="ECO:0000256" key="6">
    <source>
        <dbReference type="ARBA" id="ARBA00023136"/>
    </source>
</evidence>
<feature type="region of interest" description="Disordered" evidence="9">
    <location>
        <begin position="1"/>
        <end position="122"/>
    </location>
</feature>
<evidence type="ECO:0000256" key="5">
    <source>
        <dbReference type="ARBA" id="ARBA00022989"/>
    </source>
</evidence>
<evidence type="ECO:0000256" key="7">
    <source>
        <dbReference type="ARBA" id="ARBA00023306"/>
    </source>
</evidence>
<dbReference type="GO" id="GO:0032153">
    <property type="term" value="C:cell division site"/>
    <property type="evidence" value="ECO:0007669"/>
    <property type="project" value="UniProtKB-UniRule"/>
</dbReference>
<feature type="transmembrane region" description="Helical" evidence="8">
    <location>
        <begin position="131"/>
        <end position="149"/>
    </location>
</feature>
<dbReference type="Proteomes" id="UP000221763">
    <property type="component" value="Unassembled WGS sequence"/>
</dbReference>
<feature type="compositionally biased region" description="Polar residues" evidence="9">
    <location>
        <begin position="407"/>
        <end position="429"/>
    </location>
</feature>
<keyword evidence="2 8" id="KW-1003">Cell membrane</keyword>
<evidence type="ECO:0000256" key="1">
    <source>
        <dbReference type="ARBA" id="ARBA00004370"/>
    </source>
</evidence>
<protein>
    <recommendedName>
        <fullName evidence="8">Cell division protein DivIB</fullName>
    </recommendedName>
</protein>
<feature type="region of interest" description="Disordered" evidence="9">
    <location>
        <begin position="354"/>
        <end position="429"/>
    </location>
</feature>
<feature type="compositionally biased region" description="Basic and acidic residues" evidence="9">
    <location>
        <begin position="1"/>
        <end position="61"/>
    </location>
</feature>
<organism evidence="11 14">
    <name type="scientific">Streptococcus macedonicus</name>
    <name type="common">Streptococcus gallolyticus macedonicus</name>
    <dbReference type="NCBI Taxonomy" id="59310"/>
    <lineage>
        <taxon>Bacteria</taxon>
        <taxon>Bacillati</taxon>
        <taxon>Bacillota</taxon>
        <taxon>Bacilli</taxon>
        <taxon>Lactobacillales</taxon>
        <taxon>Streptococcaceae</taxon>
        <taxon>Streptococcus</taxon>
    </lineage>
</organism>
<dbReference type="InterPro" id="IPR050487">
    <property type="entry name" value="FtsQ_DivIB"/>
</dbReference>
<keyword evidence="6 8" id="KW-0472">Membrane</keyword>
<evidence type="ECO:0000313" key="12">
    <source>
        <dbReference type="EMBL" id="PHV57753.1"/>
    </source>
</evidence>
<gene>
    <name evidence="8" type="primary">divIB</name>
    <name evidence="12" type="ORF">CS009_04545</name>
    <name evidence="11" type="ORF">CS010_05615</name>
</gene>
<sequence length="429" mass="48052">MTKEKEQDKKESKTQNDEKLALTEWQKRNIEFLKKKEAEEAEKKKRQEKLRLERTPHVKKEDDDEEEKDSQSEKKADKETTNGDADEQEIVSKKEKKQKAKQAKKARKEKKKKEKKEKKELTQLQKARCRAYPVLIVAGAVLLISLFLVTPISKQKTVTVSGTSTTTSDSVLTASGIKSSDYFFSLIFNHSAYEKSILKNDKMVKEAKIVYYFPNKFMIKVKEYDIVAYAQTDDGYQPILENGTHLDVVGASELPDTFLTINLSSESDIQKLIKAFSKLDKDLVSQIQIVSSANSSTTADLLLLEMHDGNTVRVPLSEIVEKLPYYTKIKGNLTEASIVDMEVGIYTTTETIESEAAAEKESASSESSAENTESSDTESTTESSEETQTESSDTEVSTEAFTVDGASDNNSTTEENPNNMTSGMQVGQQ</sequence>
<accession>A0A2G3NUG0</accession>
<dbReference type="HAMAP" id="MF_00912">
    <property type="entry name" value="DivIB"/>
    <property type="match status" value="1"/>
</dbReference>
<evidence type="ECO:0000256" key="3">
    <source>
        <dbReference type="ARBA" id="ARBA00022618"/>
    </source>
</evidence>
<keyword evidence="5 8" id="KW-1133">Transmembrane helix</keyword>
<dbReference type="GO" id="GO:0005886">
    <property type="term" value="C:plasma membrane"/>
    <property type="evidence" value="ECO:0007669"/>
    <property type="project" value="UniProtKB-SubCell"/>
</dbReference>
<dbReference type="EMBL" id="PEBM01000032">
    <property type="protein sequence ID" value="PHV57200.1"/>
    <property type="molecule type" value="Genomic_DNA"/>
</dbReference>
<dbReference type="RefSeq" id="WP_039670556.1">
    <property type="nucleotide sequence ID" value="NZ_CP119172.1"/>
</dbReference>
<dbReference type="Gene3D" id="3.40.50.10960">
    <property type="match status" value="1"/>
</dbReference>
<evidence type="ECO:0000313" key="13">
    <source>
        <dbReference type="Proteomes" id="UP000221763"/>
    </source>
</evidence>
<dbReference type="PANTHER" id="PTHR37820:SF1">
    <property type="entry name" value="CELL DIVISION PROTEIN FTSQ"/>
    <property type="match status" value="1"/>
</dbReference>
<feature type="compositionally biased region" description="Low complexity" evidence="9">
    <location>
        <begin position="364"/>
        <end position="382"/>
    </location>
</feature>
<feature type="compositionally biased region" description="Basic residues" evidence="9">
    <location>
        <begin position="94"/>
        <end position="116"/>
    </location>
</feature>
<dbReference type="InterPro" id="IPR026580">
    <property type="entry name" value="DivIB"/>
</dbReference>
<dbReference type="GeneID" id="93936011"/>
<evidence type="ECO:0000313" key="11">
    <source>
        <dbReference type="EMBL" id="PHV57200.1"/>
    </source>
</evidence>
<dbReference type="InterPro" id="IPR005548">
    <property type="entry name" value="Cell_div_FtsQ/DivIB_C"/>
</dbReference>
<comment type="caution">
    <text evidence="11">The sequence shown here is derived from an EMBL/GenBank/DDBJ whole genome shotgun (WGS) entry which is preliminary data.</text>
</comment>
<evidence type="ECO:0000256" key="4">
    <source>
        <dbReference type="ARBA" id="ARBA00022692"/>
    </source>
</evidence>
<comment type="similarity">
    <text evidence="8">Belongs to the FtsQ/DivIB family. DivIB subfamily.</text>
</comment>
<dbReference type="AlphaFoldDB" id="A0A2G3NUG0"/>
<comment type="subcellular location">
    <subcellularLocation>
        <location evidence="8">Cell membrane</location>
        <topology evidence="8">Single-pass type II membrane protein</topology>
    </subcellularLocation>
    <subcellularLocation>
        <location evidence="1">Membrane</location>
    </subcellularLocation>
    <text evidence="8">Localizes to the division septum.</text>
</comment>
<dbReference type="InterPro" id="IPR013685">
    <property type="entry name" value="POTRA_FtsQ_type"/>
</dbReference>
<dbReference type="InterPro" id="IPR034746">
    <property type="entry name" value="POTRA"/>
</dbReference>
<feature type="compositionally biased region" description="Low complexity" evidence="9">
    <location>
        <begin position="389"/>
        <end position="400"/>
    </location>
</feature>
<dbReference type="Pfam" id="PF08478">
    <property type="entry name" value="POTRA_1"/>
    <property type="match status" value="1"/>
</dbReference>
<dbReference type="Pfam" id="PF03799">
    <property type="entry name" value="FtsQ_DivIB_C"/>
    <property type="match status" value="1"/>
</dbReference>
<feature type="domain" description="POTRA" evidence="10">
    <location>
        <begin position="153"/>
        <end position="224"/>
    </location>
</feature>
<keyword evidence="4 8" id="KW-0812">Transmembrane</keyword>
<evidence type="ECO:0000256" key="8">
    <source>
        <dbReference type="HAMAP-Rule" id="MF_00912"/>
    </source>
</evidence>